<dbReference type="GO" id="GO:0003676">
    <property type="term" value="F:nucleic acid binding"/>
    <property type="evidence" value="ECO:0007669"/>
    <property type="project" value="InterPro"/>
</dbReference>
<dbReference type="InterPro" id="IPR001584">
    <property type="entry name" value="Integrase_cat-core"/>
</dbReference>
<dbReference type="Proteomes" id="UP000033736">
    <property type="component" value="Unassembled WGS sequence"/>
</dbReference>
<comment type="caution">
    <text evidence="3">The sequence shown here is derived from an EMBL/GenBank/DDBJ whole genome shotgun (WGS) entry which is preliminary data.</text>
</comment>
<dbReference type="InterPro" id="IPR051917">
    <property type="entry name" value="Transposase-Integrase"/>
</dbReference>
<dbReference type="GO" id="GO:0006310">
    <property type="term" value="P:DNA recombination"/>
    <property type="evidence" value="ECO:0007669"/>
    <property type="project" value="UniProtKB-KW"/>
</dbReference>
<dbReference type="PROSITE" id="PS50994">
    <property type="entry name" value="INTEGRASE"/>
    <property type="match status" value="1"/>
</dbReference>
<name>A0A0F3RCT1_9RICK</name>
<organism evidence="3 4">
    <name type="scientific">Rickettsia argasii T170-B</name>
    <dbReference type="NCBI Taxonomy" id="1268837"/>
    <lineage>
        <taxon>Bacteria</taxon>
        <taxon>Pseudomonadati</taxon>
        <taxon>Pseudomonadota</taxon>
        <taxon>Alphaproteobacteria</taxon>
        <taxon>Rickettsiales</taxon>
        <taxon>Rickettsiaceae</taxon>
        <taxon>Rickettsieae</taxon>
        <taxon>Rickettsia</taxon>
        <taxon>spotted fever group</taxon>
    </lineage>
</organism>
<evidence type="ECO:0000259" key="2">
    <source>
        <dbReference type="PROSITE" id="PS50994"/>
    </source>
</evidence>
<feature type="domain" description="Integrase catalytic" evidence="2">
    <location>
        <begin position="155"/>
        <end position="322"/>
    </location>
</feature>
<dbReference type="GO" id="GO:0015074">
    <property type="term" value="P:DNA integration"/>
    <property type="evidence" value="ECO:0007669"/>
    <property type="project" value="InterPro"/>
</dbReference>
<dbReference type="GO" id="GO:0004803">
    <property type="term" value="F:transposase activity"/>
    <property type="evidence" value="ECO:0007669"/>
    <property type="project" value="TreeGrafter"/>
</dbReference>
<dbReference type="PATRIC" id="fig|1268837.3.peg.561"/>
<dbReference type="RefSeq" id="WP_045806028.1">
    <property type="nucleotide sequence ID" value="NZ_LAOQ01000012.1"/>
</dbReference>
<dbReference type="AlphaFoldDB" id="A0A0F3RCT1"/>
<dbReference type="NCBIfam" id="NF033563">
    <property type="entry name" value="transpos_IS30"/>
    <property type="match status" value="1"/>
</dbReference>
<keyword evidence="1" id="KW-0233">DNA recombination</keyword>
<dbReference type="InterPro" id="IPR012337">
    <property type="entry name" value="RNaseH-like_sf"/>
</dbReference>
<dbReference type="InterPro" id="IPR036397">
    <property type="entry name" value="RNaseH_sf"/>
</dbReference>
<dbReference type="PANTHER" id="PTHR10948">
    <property type="entry name" value="TRANSPOSASE"/>
    <property type="match status" value="1"/>
</dbReference>
<gene>
    <name evidence="3" type="ORF">RAT170B_1648</name>
</gene>
<dbReference type="GO" id="GO:0032196">
    <property type="term" value="P:transposition"/>
    <property type="evidence" value="ECO:0007669"/>
    <property type="project" value="TreeGrafter"/>
</dbReference>
<evidence type="ECO:0000313" key="4">
    <source>
        <dbReference type="Proteomes" id="UP000033736"/>
    </source>
</evidence>
<protein>
    <submittedName>
        <fullName evidence="3">Integrase core domain protein</fullName>
    </submittedName>
</protein>
<dbReference type="GO" id="GO:0005829">
    <property type="term" value="C:cytosol"/>
    <property type="evidence" value="ECO:0007669"/>
    <property type="project" value="TreeGrafter"/>
</dbReference>
<dbReference type="Pfam" id="PF13936">
    <property type="entry name" value="HTH_38"/>
    <property type="match status" value="1"/>
</dbReference>
<evidence type="ECO:0000313" key="3">
    <source>
        <dbReference type="EMBL" id="KJW03801.1"/>
    </source>
</evidence>
<dbReference type="PANTHER" id="PTHR10948:SF23">
    <property type="entry name" value="TRANSPOSASE INSI FOR INSERTION SEQUENCE ELEMENT IS30A-RELATED"/>
    <property type="match status" value="1"/>
</dbReference>
<keyword evidence="4" id="KW-1185">Reference proteome</keyword>
<dbReference type="SUPFAM" id="SSF53098">
    <property type="entry name" value="Ribonuclease H-like"/>
    <property type="match status" value="1"/>
</dbReference>
<accession>A0A0F3RCT1</accession>
<evidence type="ECO:0000256" key="1">
    <source>
        <dbReference type="ARBA" id="ARBA00023172"/>
    </source>
</evidence>
<dbReference type="InterPro" id="IPR053392">
    <property type="entry name" value="Transposase_IS30-like"/>
</dbReference>
<sequence>MAHLTIDERFKIYEMNKSGYSSRYIGKKLGRDKSTICYELKKFKNSYRPDKANELALSLRKGKRTRKLDINYNLQTEIIEQLMLGISPDIISGRRKIEQHTVNISTESIYQFIYTSPIAQEQKLYLFLARKRKARLHHGTRIRQKRVIIPNRVSITARPDMISKIADIGHLEGDITFNKGNQSRNIGGLVDIRTQRVFLTLNRSKRTKEVIGNMNKKLKTLSHIIKSITLDNGTEFTNHEKLLPNSDRQVYFCNAYSPWQKPLIEKINSMVHRVYSKSSDIKKLTIKQLLSLSNKKGPLNYVKKGPLYLKIFMSYYPQIYSY</sequence>
<dbReference type="EMBL" id="LAOQ01000012">
    <property type="protein sequence ID" value="KJW03801.1"/>
    <property type="molecule type" value="Genomic_DNA"/>
</dbReference>
<dbReference type="Gene3D" id="3.30.420.10">
    <property type="entry name" value="Ribonuclease H-like superfamily/Ribonuclease H"/>
    <property type="match status" value="1"/>
</dbReference>
<dbReference type="InterPro" id="IPR025246">
    <property type="entry name" value="IS30-like_HTH"/>
</dbReference>
<reference evidence="3 4" key="1">
    <citation type="submission" date="2015-01" db="EMBL/GenBank/DDBJ databases">
        <title>Genome Sequencing of Rickettsiales /home/snadendla/prok_pipe/test/illegal_ec_num.txt.</title>
        <authorList>
            <person name="Daugherty S.C."/>
            <person name="Su Q."/>
            <person name="Abolude K."/>
            <person name="Beier-Sexton M."/>
            <person name="Carlyon J.A."/>
            <person name="Carter R."/>
            <person name="Day N.P."/>
            <person name="Dumler S.J."/>
            <person name="Dyachenko V."/>
            <person name="Godinez A."/>
            <person name="Kurtti T.J."/>
            <person name="Lichay M."/>
            <person name="Mullins K.E."/>
            <person name="Ott S."/>
            <person name="Pappas-Brown V."/>
            <person name="Paris D.H."/>
            <person name="Patel P."/>
            <person name="Richards A.L."/>
            <person name="Sadzewicz L."/>
            <person name="Sears K."/>
            <person name="Seidman D."/>
            <person name="Sengamalay N."/>
            <person name="Stenos J."/>
            <person name="Tallon L.J."/>
            <person name="Vincent G."/>
            <person name="Fraser C.M."/>
            <person name="Munderloh U."/>
            <person name="Dunning-Hotopp J.C."/>
        </authorList>
    </citation>
    <scope>NUCLEOTIDE SEQUENCE [LARGE SCALE GENOMIC DNA]</scope>
    <source>
        <strain evidence="3 4">T170-B</strain>
    </source>
</reference>
<proteinExistence type="predicted"/>